<gene>
    <name evidence="2" type="ORF">LP52_12280</name>
</gene>
<dbReference type="SUPFAM" id="SSF51726">
    <property type="entry name" value="UROD/MetE-like"/>
    <property type="match status" value="1"/>
</dbReference>
<evidence type="ECO:0000259" key="1">
    <source>
        <dbReference type="Pfam" id="PF01717"/>
    </source>
</evidence>
<dbReference type="PANTHER" id="PTHR43844">
    <property type="entry name" value="METHIONINE SYNTHASE"/>
    <property type="match status" value="1"/>
</dbReference>
<reference evidence="3" key="1">
    <citation type="journal article" date="2015" name="Chem. Biol.">
        <title>Structure, bioactivity, and resistance mechanism of streptomonomicin, an unusual lasso Peptide from an understudied halophilic actinomycete.</title>
        <authorList>
            <person name="Metelev M."/>
            <person name="Tietz J.I."/>
            <person name="Melby J.O."/>
            <person name="Blair P.M."/>
            <person name="Zhu L."/>
            <person name="Livnat I."/>
            <person name="Severinov K."/>
            <person name="Mitchell D.A."/>
        </authorList>
    </citation>
    <scope>NUCLEOTIDE SEQUENCE [LARGE SCALE GENOMIC DNA]</scope>
    <source>
        <strain evidence="3">YIM 90003</strain>
    </source>
</reference>
<dbReference type="NCBIfam" id="NF005085">
    <property type="entry name" value="PRK06520.1"/>
    <property type="match status" value="1"/>
</dbReference>
<organism evidence="2 3">
    <name type="scientific">Streptomonospora alba</name>
    <dbReference type="NCBI Taxonomy" id="183763"/>
    <lineage>
        <taxon>Bacteria</taxon>
        <taxon>Bacillati</taxon>
        <taxon>Actinomycetota</taxon>
        <taxon>Actinomycetes</taxon>
        <taxon>Streptosporangiales</taxon>
        <taxon>Nocardiopsidaceae</taxon>
        <taxon>Streptomonospora</taxon>
    </lineage>
</organism>
<dbReference type="Gene3D" id="3.20.20.210">
    <property type="match status" value="1"/>
</dbReference>
<dbReference type="GO" id="GO:0009086">
    <property type="term" value="P:methionine biosynthetic process"/>
    <property type="evidence" value="ECO:0007669"/>
    <property type="project" value="InterPro"/>
</dbReference>
<dbReference type="InterPro" id="IPR002629">
    <property type="entry name" value="Met_Synth_C/arc"/>
</dbReference>
<dbReference type="Proteomes" id="UP000031675">
    <property type="component" value="Unassembled WGS sequence"/>
</dbReference>
<dbReference type="STRING" id="183763.LP52_12280"/>
<dbReference type="GO" id="GO:0003871">
    <property type="term" value="F:5-methyltetrahydropteroyltriglutamate-homocysteine S-methyltransferase activity"/>
    <property type="evidence" value="ECO:0007669"/>
    <property type="project" value="InterPro"/>
</dbReference>
<keyword evidence="3" id="KW-1185">Reference proteome</keyword>
<feature type="domain" description="Cobalamin-independent methionine synthase MetE C-terminal/archaeal" evidence="1">
    <location>
        <begin position="170"/>
        <end position="372"/>
    </location>
</feature>
<dbReference type="OrthoDB" id="6430685at2"/>
<dbReference type="EMBL" id="JROO01000022">
    <property type="protein sequence ID" value="KIH98595.1"/>
    <property type="molecule type" value="Genomic_DNA"/>
</dbReference>
<dbReference type="AlphaFoldDB" id="A0A0C2JI61"/>
<accession>A0A0C2JI61</accession>
<protein>
    <submittedName>
        <fullName evidence="2">Methionine synthase</fullName>
    </submittedName>
</protein>
<sequence length="376" mass="42004">MTPPASRRGEPPFRADHVGSLLRPRRLLDARARHAEGALDDQELRSIEDDAIRDVVRMQEEVGLSSATDGEFRRASWHMDFIYQLGGITKAPGDLSVTFHNEQGDIEFTPAALQVSGKVGLDHTIFADDFAFLRDTVTTNTPKLTMPSPSMVHYRGGQASIDSDVYPDTEEFWNDLSAAYAEQIRRVGELGCSYLQLDDTSLAYLNDPRQRAMIDQRGDNGDSIHRRYISQINAALAGRPEGMRITTHMCRGNFRSSWVAEGGYDYIAEELFGNLGVDGYFLEFDDARSGGFEPLRFVPQGKYVALGLVTTKRGALESKDDLKRRIEEASRYIPLEQLCLAPQCGFSSTFEGNDLTYDEQVAKLRLIVETAAEVWG</sequence>
<dbReference type="InterPro" id="IPR038071">
    <property type="entry name" value="UROD/MetE-like_sf"/>
</dbReference>
<evidence type="ECO:0000313" key="3">
    <source>
        <dbReference type="Proteomes" id="UP000031675"/>
    </source>
</evidence>
<dbReference type="CDD" id="cd03311">
    <property type="entry name" value="CIMS_C_terminal_like"/>
    <property type="match status" value="1"/>
</dbReference>
<dbReference type="RefSeq" id="WP_040273415.1">
    <property type="nucleotide sequence ID" value="NZ_JROO01000022.1"/>
</dbReference>
<dbReference type="GO" id="GO:0008270">
    <property type="term" value="F:zinc ion binding"/>
    <property type="evidence" value="ECO:0007669"/>
    <property type="project" value="InterPro"/>
</dbReference>
<comment type="caution">
    <text evidence="2">The sequence shown here is derived from an EMBL/GenBank/DDBJ whole genome shotgun (WGS) entry which is preliminary data.</text>
</comment>
<evidence type="ECO:0000313" key="2">
    <source>
        <dbReference type="EMBL" id="KIH98595.1"/>
    </source>
</evidence>
<dbReference type="Pfam" id="PF01717">
    <property type="entry name" value="Meth_synt_2"/>
    <property type="match status" value="1"/>
</dbReference>
<proteinExistence type="predicted"/>
<name>A0A0C2JI61_9ACTN</name>
<dbReference type="PANTHER" id="PTHR43844:SF1">
    <property type="entry name" value="METHIONINE SYNTHASE"/>
    <property type="match status" value="1"/>
</dbReference>